<feature type="chain" id="PRO_5047224671" evidence="1">
    <location>
        <begin position="29"/>
        <end position="1017"/>
    </location>
</feature>
<proteinExistence type="predicted"/>
<dbReference type="PANTHER" id="PTHR34512:SF30">
    <property type="entry name" value="OUTER MEMBRANE PROTEIN ASSEMBLY FACTOR BAMB"/>
    <property type="match status" value="1"/>
</dbReference>
<feature type="signal peptide" evidence="1">
    <location>
        <begin position="1"/>
        <end position="28"/>
    </location>
</feature>
<dbReference type="InterPro" id="IPR015943">
    <property type="entry name" value="WD40/YVTN_repeat-like_dom_sf"/>
</dbReference>
<dbReference type="Gene3D" id="2.60.120.260">
    <property type="entry name" value="Galactose-binding domain-like"/>
    <property type="match status" value="1"/>
</dbReference>
<dbReference type="SUPFAM" id="SSF50969">
    <property type="entry name" value="YVTN repeat-like/Quinoprotein amine dehydrogenase"/>
    <property type="match status" value="1"/>
</dbReference>
<protein>
    <submittedName>
        <fullName evidence="3">FIMAH domain-containing protein</fullName>
    </submittedName>
</protein>
<reference evidence="4" key="1">
    <citation type="journal article" date="2019" name="Int. J. Syst. Evol. Microbiol.">
        <title>The Global Catalogue of Microorganisms (GCM) 10K type strain sequencing project: providing services to taxonomists for standard genome sequencing and annotation.</title>
        <authorList>
            <consortium name="The Broad Institute Genomics Platform"/>
            <consortium name="The Broad Institute Genome Sequencing Center for Infectious Disease"/>
            <person name="Wu L."/>
            <person name="Ma J."/>
        </authorList>
    </citation>
    <scope>NUCLEOTIDE SEQUENCE [LARGE SCALE GENOMIC DNA]</scope>
    <source>
        <strain evidence="4">IBRC-M 10703</strain>
    </source>
</reference>
<dbReference type="SUPFAM" id="SSF50998">
    <property type="entry name" value="Quinoprotein alcohol dehydrogenase-like"/>
    <property type="match status" value="1"/>
</dbReference>
<dbReference type="InterPro" id="IPR011047">
    <property type="entry name" value="Quinoprotein_ADH-like_sf"/>
</dbReference>
<name>A0ABV8H2I9_9BACI</name>
<dbReference type="RefSeq" id="WP_379497557.1">
    <property type="nucleotide sequence ID" value="NZ_JBHSAO010000011.1"/>
</dbReference>
<dbReference type="Proteomes" id="UP001595772">
    <property type="component" value="Unassembled WGS sequence"/>
</dbReference>
<dbReference type="EMBL" id="JBHSAO010000011">
    <property type="protein sequence ID" value="MFC4025062.1"/>
    <property type="molecule type" value="Genomic_DNA"/>
</dbReference>
<sequence length="1017" mass="112813">MKFKFPKTLSILLSMLLIFSLFPPTLFSLTSSAETTDEWQELTVENGNFEAPPSSDTDLPSWDFWSGGFKEGMAISEEVVYEGNQSLAVDNGGVVGLFSQEIPVTEGNHYQLSAQLYVEELEGNPGIWLRWLNDSGEIIHNNAEYFEDLTYEEWQEVVIEADAPPGVTGVKIFIYQSSTSVMKGYYDNVKLFEKPNSQFELPFQYGEPINMGPAALAAKTQGAAIGEGELYYATNGSPATFYAADSETGEVIFSESLPGSDVVWGMTIGSDGNVYFAGTYNGILYRYVVDEQRLEQVGKNPSDNWVWQLESTNDGKIYGVTYPNAKTFEYDIVADEFTDLGTFYEGQLYARGLGVTDENIYVGIGTTAHLIKMNRNSGERTEIDLPITGSSTSVSNIWEYGNNLFIAYGTSLLTIDVTTGEVLNEMNWEDEHTFDGLISSPSPYDENIIYFISKQSTQLWTYDMETHETAPVEPTIQLPATPAKAIEWVKNDEGEDVLAILHHQIEYSEYNPQTNTLEISYPEVDMQGLNIQSLEIGEDNNIYMGGYQGSFGVYDTSNEEYILNERDPHQIEGIGFLNGNVYLGTYGGAQIYKYDPETPFDYSGGGNGNNPEMVYDIGDDQSRPFTLTSGEDKLFVGTISDYGRLGGSLTIYDSVTDDWTSTRNIIENQSIIGLAYQDGMLYGGSTISGGLGIEPSEEKAKMFAYDTSTEDYHVFDLEVEGLEKPEMIGELSIGPDSNLWGVAWGFDETGTDNTVIFAMDPVTKEIVKSTEIYSGVHRGSQWRPFFMRWDDHGLLYTTAGRKLTVIDPETMASKQLVGDTVNLMDLDNEGNIYYASGADLYKLPVPLDEARVSIDDTSIMQGKTSDLNLEVTLANGNTIDVSGATIEWIPSDSEIATIEDGLITGKNAGSIEVHAAIFYNGEEIITNLLTITVEITTSSLTDQINALKDTGKIKHSLTKKLTNHLRQAEHHYKKGDTAQAIKHLENFRKHLNKSDTEESIKVLLIDNVNAIEETFTN</sequence>
<keyword evidence="1" id="KW-0732">Signal</keyword>
<evidence type="ECO:0000313" key="3">
    <source>
        <dbReference type="EMBL" id="MFC4025062.1"/>
    </source>
</evidence>
<dbReference type="InterPro" id="IPR054470">
    <property type="entry name" value="FIMAH_dom"/>
</dbReference>
<accession>A0ABV8H2I9</accession>
<evidence type="ECO:0000259" key="2">
    <source>
        <dbReference type="Pfam" id="PF22888"/>
    </source>
</evidence>
<dbReference type="PANTHER" id="PTHR34512">
    <property type="entry name" value="CELL SURFACE PROTEIN"/>
    <property type="match status" value="1"/>
</dbReference>
<dbReference type="Pfam" id="PF22888">
    <property type="entry name" value="FIMAH"/>
    <property type="match status" value="1"/>
</dbReference>
<evidence type="ECO:0000256" key="1">
    <source>
        <dbReference type="SAM" id="SignalP"/>
    </source>
</evidence>
<organism evidence="3 4">
    <name type="scientific">Oceanobacillus longus</name>
    <dbReference type="NCBI Taxonomy" id="930120"/>
    <lineage>
        <taxon>Bacteria</taxon>
        <taxon>Bacillati</taxon>
        <taxon>Bacillota</taxon>
        <taxon>Bacilli</taxon>
        <taxon>Bacillales</taxon>
        <taxon>Bacillaceae</taxon>
        <taxon>Oceanobacillus</taxon>
    </lineage>
</organism>
<comment type="caution">
    <text evidence="3">The sequence shown here is derived from an EMBL/GenBank/DDBJ whole genome shotgun (WGS) entry which is preliminary data.</text>
</comment>
<dbReference type="Gene3D" id="2.60.40.1080">
    <property type="match status" value="1"/>
</dbReference>
<dbReference type="InterPro" id="IPR011044">
    <property type="entry name" value="Quino_amine_DH_bsu"/>
</dbReference>
<dbReference type="Gene3D" id="2.130.10.10">
    <property type="entry name" value="YVTN repeat-like/Quinoprotein amine dehydrogenase"/>
    <property type="match status" value="1"/>
</dbReference>
<evidence type="ECO:0000313" key="4">
    <source>
        <dbReference type="Proteomes" id="UP001595772"/>
    </source>
</evidence>
<feature type="domain" description="FIMAH" evidence="2">
    <location>
        <begin position="938"/>
        <end position="1003"/>
    </location>
</feature>
<gene>
    <name evidence="3" type="ORF">ACFOUV_14805</name>
</gene>
<keyword evidence="4" id="KW-1185">Reference proteome</keyword>